<dbReference type="SUPFAM" id="SSF56112">
    <property type="entry name" value="Protein kinase-like (PK-like)"/>
    <property type="match status" value="1"/>
</dbReference>
<dbReference type="GO" id="GO:0005524">
    <property type="term" value="F:ATP binding"/>
    <property type="evidence" value="ECO:0007669"/>
    <property type="project" value="UniProtKB-KW"/>
</dbReference>
<dbReference type="PANTHER" id="PTHR47989:SF27">
    <property type="entry name" value="PROTEIN KINASE DOMAIN-CONTAINING PROTEIN"/>
    <property type="match status" value="1"/>
</dbReference>
<dbReference type="GO" id="GO:0004674">
    <property type="term" value="F:protein serine/threonine kinase activity"/>
    <property type="evidence" value="ECO:0007669"/>
    <property type="project" value="UniProtKB-KW"/>
</dbReference>
<name>A0A816IV93_BRANA</name>
<dbReference type="Proteomes" id="UP001295469">
    <property type="component" value="Chromosome C09"/>
</dbReference>
<evidence type="ECO:0000256" key="4">
    <source>
        <dbReference type="ARBA" id="ARBA00022840"/>
    </source>
</evidence>
<gene>
    <name evidence="6" type="ORF">DARMORV10_C09P24040.1</name>
</gene>
<dbReference type="Pfam" id="PF07714">
    <property type="entry name" value="PK_Tyr_Ser-Thr"/>
    <property type="match status" value="1"/>
</dbReference>
<sequence length="84" mass="9538">MMKQQKSLSTNDTARFIVYELMPNVSLKSYLHGSGSSRGSAITITWPMSMKIALDISRGLEYLHEGCHPDHSQRLEIFQHIFGL</sequence>
<protein>
    <submittedName>
        <fullName evidence="6">(rape) hypothetical protein</fullName>
    </submittedName>
</protein>
<dbReference type="Gene3D" id="1.10.510.10">
    <property type="entry name" value="Transferase(Phosphotransferase) domain 1"/>
    <property type="match status" value="1"/>
</dbReference>
<keyword evidence="1" id="KW-0723">Serine/threonine-protein kinase</keyword>
<evidence type="ECO:0000256" key="3">
    <source>
        <dbReference type="ARBA" id="ARBA00022777"/>
    </source>
</evidence>
<proteinExistence type="predicted"/>
<accession>A0A816IV93</accession>
<evidence type="ECO:0000313" key="6">
    <source>
        <dbReference type="EMBL" id="CAF1728063.1"/>
    </source>
</evidence>
<evidence type="ECO:0000256" key="2">
    <source>
        <dbReference type="ARBA" id="ARBA00022741"/>
    </source>
</evidence>
<keyword evidence="2" id="KW-0547">Nucleotide-binding</keyword>
<reference evidence="6" key="1">
    <citation type="submission" date="2021-01" db="EMBL/GenBank/DDBJ databases">
        <authorList>
            <consortium name="Genoscope - CEA"/>
            <person name="William W."/>
        </authorList>
    </citation>
    <scope>NUCLEOTIDE SEQUENCE</scope>
</reference>
<dbReference type="InterPro" id="IPR011009">
    <property type="entry name" value="Kinase-like_dom_sf"/>
</dbReference>
<organism evidence="6">
    <name type="scientific">Brassica napus</name>
    <name type="common">Rape</name>
    <dbReference type="NCBI Taxonomy" id="3708"/>
    <lineage>
        <taxon>Eukaryota</taxon>
        <taxon>Viridiplantae</taxon>
        <taxon>Streptophyta</taxon>
        <taxon>Embryophyta</taxon>
        <taxon>Tracheophyta</taxon>
        <taxon>Spermatophyta</taxon>
        <taxon>Magnoliopsida</taxon>
        <taxon>eudicotyledons</taxon>
        <taxon>Gunneridae</taxon>
        <taxon>Pentapetalae</taxon>
        <taxon>rosids</taxon>
        <taxon>malvids</taxon>
        <taxon>Brassicales</taxon>
        <taxon>Brassicaceae</taxon>
        <taxon>Brassiceae</taxon>
        <taxon>Brassica</taxon>
    </lineage>
</organism>
<dbReference type="InterPro" id="IPR001245">
    <property type="entry name" value="Ser-Thr/Tyr_kinase_cat_dom"/>
</dbReference>
<dbReference type="Gramene" id="CDX95260">
    <property type="protein sequence ID" value="CDX95260"/>
    <property type="gene ID" value="GSBRNA2T00100892001"/>
</dbReference>
<dbReference type="EMBL" id="HG994373">
    <property type="protein sequence ID" value="CAF1728063.1"/>
    <property type="molecule type" value="Genomic_DNA"/>
</dbReference>
<evidence type="ECO:0000259" key="5">
    <source>
        <dbReference type="Pfam" id="PF07714"/>
    </source>
</evidence>
<keyword evidence="3" id="KW-0808">Transferase</keyword>
<evidence type="ECO:0000256" key="1">
    <source>
        <dbReference type="ARBA" id="ARBA00022527"/>
    </source>
</evidence>
<keyword evidence="3" id="KW-0418">Kinase</keyword>
<keyword evidence="4" id="KW-0067">ATP-binding</keyword>
<dbReference type="AlphaFoldDB" id="A0A816IV93"/>
<feature type="domain" description="Serine-threonine/tyrosine-protein kinase catalytic" evidence="5">
    <location>
        <begin position="9"/>
        <end position="65"/>
    </location>
</feature>
<dbReference type="PANTHER" id="PTHR47989">
    <property type="entry name" value="OS01G0750732 PROTEIN"/>
    <property type="match status" value="1"/>
</dbReference>